<sequence>MTNHLTKPDHASGAFFAHRYPVTKGAQIDFSDPTVTGQRAR</sequence>
<gene>
    <name evidence="1" type="ORF">V2J18_04200</name>
</gene>
<proteinExistence type="predicted"/>
<protein>
    <submittedName>
        <fullName evidence="1">Uncharacterized protein</fullName>
    </submittedName>
</protein>
<comment type="caution">
    <text evidence="1">The sequence shown here is derived from an EMBL/GenBank/DDBJ whole genome shotgun (WGS) entry which is preliminary data.</text>
</comment>
<evidence type="ECO:0000313" key="1">
    <source>
        <dbReference type="EMBL" id="MEI2453878.1"/>
    </source>
</evidence>
<evidence type="ECO:0000313" key="2">
    <source>
        <dbReference type="Proteomes" id="UP001387215"/>
    </source>
</evidence>
<accession>A0ABU8D0R0</accession>
<reference evidence="1 2" key="1">
    <citation type="submission" date="2024-02" db="EMBL/GenBank/DDBJ databases">
        <title>Lysobacter Genome Sequencing and Mining.</title>
        <authorList>
            <person name="Bierman J."/>
            <person name="Walker M.C."/>
        </authorList>
    </citation>
    <scope>NUCLEOTIDE SEQUENCE [LARGE SCALE GENOMIC DNA]</scope>
    <source>
        <strain evidence="1 2">PB6250</strain>
    </source>
</reference>
<organism evidence="1 2">
    <name type="scientific">Lysobacter firmicutimachus</name>
    <dbReference type="NCBI Taxonomy" id="1792846"/>
    <lineage>
        <taxon>Bacteria</taxon>
        <taxon>Pseudomonadati</taxon>
        <taxon>Pseudomonadota</taxon>
        <taxon>Gammaproteobacteria</taxon>
        <taxon>Lysobacterales</taxon>
        <taxon>Lysobacteraceae</taxon>
        <taxon>Lysobacter</taxon>
    </lineage>
</organism>
<keyword evidence="2" id="KW-1185">Reference proteome</keyword>
<dbReference type="RefSeq" id="WP_336131106.1">
    <property type="nucleotide sequence ID" value="NZ_JBANDL010000002.1"/>
</dbReference>
<dbReference type="EMBL" id="JBANDL010000002">
    <property type="protein sequence ID" value="MEI2453878.1"/>
    <property type="molecule type" value="Genomic_DNA"/>
</dbReference>
<dbReference type="Proteomes" id="UP001387215">
    <property type="component" value="Unassembled WGS sequence"/>
</dbReference>
<name>A0ABU8D0R0_9GAMM</name>